<gene>
    <name evidence="1" type="ORF">R1sor_022710</name>
</gene>
<organism evidence="1 2">
    <name type="scientific">Riccia sorocarpa</name>
    <dbReference type="NCBI Taxonomy" id="122646"/>
    <lineage>
        <taxon>Eukaryota</taxon>
        <taxon>Viridiplantae</taxon>
        <taxon>Streptophyta</taxon>
        <taxon>Embryophyta</taxon>
        <taxon>Marchantiophyta</taxon>
        <taxon>Marchantiopsida</taxon>
        <taxon>Marchantiidae</taxon>
        <taxon>Marchantiales</taxon>
        <taxon>Ricciaceae</taxon>
        <taxon>Riccia</taxon>
    </lineage>
</organism>
<evidence type="ECO:0000313" key="1">
    <source>
        <dbReference type="EMBL" id="KAL3679754.1"/>
    </source>
</evidence>
<keyword evidence="2" id="KW-1185">Reference proteome</keyword>
<dbReference type="AlphaFoldDB" id="A0ABD3GMT8"/>
<reference evidence="1 2" key="1">
    <citation type="submission" date="2024-09" db="EMBL/GenBank/DDBJ databases">
        <title>Chromosome-scale assembly of Riccia sorocarpa.</title>
        <authorList>
            <person name="Paukszto L."/>
        </authorList>
    </citation>
    <scope>NUCLEOTIDE SEQUENCE [LARGE SCALE GENOMIC DNA]</scope>
    <source>
        <strain evidence="1">LP-2024</strain>
        <tissue evidence="1">Aerial parts of the thallus</tissue>
    </source>
</reference>
<name>A0ABD3GMT8_9MARC</name>
<dbReference type="Proteomes" id="UP001633002">
    <property type="component" value="Unassembled WGS sequence"/>
</dbReference>
<protein>
    <submittedName>
        <fullName evidence="1">Uncharacterized protein</fullName>
    </submittedName>
</protein>
<accession>A0ABD3GMT8</accession>
<evidence type="ECO:0000313" key="2">
    <source>
        <dbReference type="Proteomes" id="UP001633002"/>
    </source>
</evidence>
<comment type="caution">
    <text evidence="1">The sequence shown here is derived from an EMBL/GenBank/DDBJ whole genome shotgun (WGS) entry which is preliminary data.</text>
</comment>
<dbReference type="EMBL" id="JBJQOH010000007">
    <property type="protein sequence ID" value="KAL3679754.1"/>
    <property type="molecule type" value="Genomic_DNA"/>
</dbReference>
<proteinExistence type="predicted"/>
<sequence length="132" mass="14696">MSHQLGGKKLNIVKIESQVRNLSGWVWFSPVSSFFELLAKSLGQTLHIENKIMAIMAPITIDKLRVTLVADLPLAFCAPRGDTTPPLLMKDVQNSAEHWAGNHAVCRMLPGSRKCVVENWEPGRDNKYAEGK</sequence>